<gene>
    <name evidence="2" type="ORF">ABEB36_015751</name>
</gene>
<name>A0ABD1DYU8_HYPHA</name>
<organism evidence="2 3">
    <name type="scientific">Hypothenemus hampei</name>
    <name type="common">Coffee berry borer</name>
    <dbReference type="NCBI Taxonomy" id="57062"/>
    <lineage>
        <taxon>Eukaryota</taxon>
        <taxon>Metazoa</taxon>
        <taxon>Ecdysozoa</taxon>
        <taxon>Arthropoda</taxon>
        <taxon>Hexapoda</taxon>
        <taxon>Insecta</taxon>
        <taxon>Pterygota</taxon>
        <taxon>Neoptera</taxon>
        <taxon>Endopterygota</taxon>
        <taxon>Coleoptera</taxon>
        <taxon>Polyphaga</taxon>
        <taxon>Cucujiformia</taxon>
        <taxon>Curculionidae</taxon>
        <taxon>Scolytinae</taxon>
        <taxon>Hypothenemus</taxon>
    </lineage>
</organism>
<feature type="region of interest" description="Disordered" evidence="1">
    <location>
        <begin position="97"/>
        <end position="118"/>
    </location>
</feature>
<sequence length="152" mass="17691">MTLFTFHPWFNALHAYSTGTQKELESFFNPSEFPKISKRKDINPKLDQKISPNQRRNEHFSNNKTKRSFAQVSQNPDPRKKIILQNKNNQAINECLIYPNGRPSKNSPKSSPNSFVRSSIESDLNEEPFCAESRSRLLMALPTNYLLSYVYY</sequence>
<dbReference type="Proteomes" id="UP001566132">
    <property type="component" value="Unassembled WGS sequence"/>
</dbReference>
<proteinExistence type="predicted"/>
<dbReference type="AlphaFoldDB" id="A0ABD1DYU8"/>
<accession>A0ABD1DYU8</accession>
<feature type="compositionally biased region" description="Low complexity" evidence="1">
    <location>
        <begin position="103"/>
        <end position="114"/>
    </location>
</feature>
<keyword evidence="3" id="KW-1185">Reference proteome</keyword>
<feature type="compositionally biased region" description="Polar residues" evidence="1">
    <location>
        <begin position="62"/>
        <end position="76"/>
    </location>
</feature>
<evidence type="ECO:0000313" key="3">
    <source>
        <dbReference type="Proteomes" id="UP001566132"/>
    </source>
</evidence>
<evidence type="ECO:0000313" key="2">
    <source>
        <dbReference type="EMBL" id="KAL1487578.1"/>
    </source>
</evidence>
<comment type="caution">
    <text evidence="2">The sequence shown here is derived from an EMBL/GenBank/DDBJ whole genome shotgun (WGS) entry which is preliminary data.</text>
</comment>
<dbReference type="EMBL" id="JBDJPC010000027">
    <property type="protein sequence ID" value="KAL1487578.1"/>
    <property type="molecule type" value="Genomic_DNA"/>
</dbReference>
<feature type="region of interest" description="Disordered" evidence="1">
    <location>
        <begin position="40"/>
        <end position="78"/>
    </location>
</feature>
<reference evidence="2 3" key="1">
    <citation type="submission" date="2024-05" db="EMBL/GenBank/DDBJ databases">
        <title>Genetic variation in Jamaican populations of the coffee berry borer (Hypothenemus hampei).</title>
        <authorList>
            <person name="Errbii M."/>
            <person name="Myrie A."/>
        </authorList>
    </citation>
    <scope>NUCLEOTIDE SEQUENCE [LARGE SCALE GENOMIC DNA]</scope>
    <source>
        <strain evidence="2">JA-Hopewell-2020-01-JO</strain>
        <tissue evidence="2">Whole body</tissue>
    </source>
</reference>
<evidence type="ECO:0000256" key="1">
    <source>
        <dbReference type="SAM" id="MobiDB-lite"/>
    </source>
</evidence>
<protein>
    <submittedName>
        <fullName evidence="2">Uncharacterized protein</fullName>
    </submittedName>
</protein>